<evidence type="ECO:0000313" key="3">
    <source>
        <dbReference type="Proteomes" id="UP000285060"/>
    </source>
</evidence>
<organism evidence="2 3">
    <name type="scientific">Aphanomyces invadans</name>
    <dbReference type="NCBI Taxonomy" id="157072"/>
    <lineage>
        <taxon>Eukaryota</taxon>
        <taxon>Sar</taxon>
        <taxon>Stramenopiles</taxon>
        <taxon>Oomycota</taxon>
        <taxon>Saprolegniomycetes</taxon>
        <taxon>Saprolegniales</taxon>
        <taxon>Verrucalvaceae</taxon>
        <taxon>Aphanomyces</taxon>
    </lineage>
</organism>
<dbReference type="Proteomes" id="UP000285060">
    <property type="component" value="Unassembled WGS sequence"/>
</dbReference>
<evidence type="ECO:0000256" key="1">
    <source>
        <dbReference type="SAM" id="MobiDB-lite"/>
    </source>
</evidence>
<dbReference type="AlphaFoldDB" id="A0A418AJG3"/>
<protein>
    <recommendedName>
        <fullName evidence="4">Reverse transcriptase domain-containing protein</fullName>
    </recommendedName>
</protein>
<comment type="caution">
    <text evidence="2">The sequence shown here is derived from an EMBL/GenBank/DDBJ whole genome shotgun (WGS) entry which is preliminary data.</text>
</comment>
<dbReference type="PANTHER" id="PTHR31635:SF196">
    <property type="entry name" value="REVERSE TRANSCRIPTASE DOMAIN-CONTAINING PROTEIN-RELATED"/>
    <property type="match status" value="1"/>
</dbReference>
<evidence type="ECO:0000313" key="2">
    <source>
        <dbReference type="EMBL" id="RHY23930.1"/>
    </source>
</evidence>
<feature type="compositionally biased region" description="Polar residues" evidence="1">
    <location>
        <begin position="447"/>
        <end position="475"/>
    </location>
</feature>
<evidence type="ECO:0008006" key="4">
    <source>
        <dbReference type="Google" id="ProtNLM"/>
    </source>
</evidence>
<feature type="region of interest" description="Disordered" evidence="1">
    <location>
        <begin position="407"/>
        <end position="475"/>
    </location>
</feature>
<reference evidence="2 3" key="1">
    <citation type="submission" date="2018-08" db="EMBL/GenBank/DDBJ databases">
        <title>Aphanomyces genome sequencing and annotation.</title>
        <authorList>
            <person name="Minardi D."/>
            <person name="Oidtmann B."/>
            <person name="Van Der Giezen M."/>
            <person name="Studholme D.J."/>
        </authorList>
    </citation>
    <scope>NUCLEOTIDE SEQUENCE [LARGE SCALE GENOMIC DNA]</scope>
    <source>
        <strain evidence="2 3">NJM0002</strain>
    </source>
</reference>
<accession>A0A418AJG3</accession>
<sequence length="475" mass="54113">MCPLVRYNYKTVATRPIRLIHTAFHGRWSEIMCERDFCPPSRRAKHRFLRLITKRLTAEERDELDRPISGEELFSAIKTMHPGKAPGLDGFSAGFFQIDSALFGEILRRVFEYQLERGVLLGSQRHSAVSMLFKGGDRRLTGNYRPISLIPVEVKNIERQLGLVDEFCLMAGARLNRNKCKMLTLNSNQGIIDHPRLNMISSGVPIRYLGIHLGHQLTSQVQLNLISDTFYQSFVAWGCRARPYFRPAHWDVLLYAPKIRTSLLQLPAPPPFWLQVWSEWGKIPITTLSPMPPTLEQLLHILLWLNQHPLFFVPTTDTDTCLAITLRSHRGWYHHLAECGVHTLHDFLTPDRRWPSRATFETWMEAYVAVYDRRELRPVSSDRFYDLVTLIATRVWHATEISSVDPIPVGDAERAPFSSGQGGSLPPSHLDQAADQTPEFPRPPPVDQTTPQVLRTSSISHATAEVSQDDSTPAT</sequence>
<dbReference type="VEuPathDB" id="FungiDB:H310_15233"/>
<proteinExistence type="predicted"/>
<dbReference type="PANTHER" id="PTHR31635">
    <property type="entry name" value="REVERSE TRANSCRIPTASE DOMAIN-CONTAINING PROTEIN-RELATED"/>
    <property type="match status" value="1"/>
</dbReference>
<dbReference type="VEuPathDB" id="FungiDB:H310_03293"/>
<dbReference type="EMBL" id="QUSY01001716">
    <property type="protein sequence ID" value="RHY23930.1"/>
    <property type="molecule type" value="Genomic_DNA"/>
</dbReference>
<gene>
    <name evidence="2" type="ORF">DYB32_009026</name>
</gene>
<name>A0A418AJG3_9STRA</name>
<keyword evidence="3" id="KW-1185">Reference proteome</keyword>